<evidence type="ECO:0000256" key="1">
    <source>
        <dbReference type="SAM" id="Phobius"/>
    </source>
</evidence>
<evidence type="ECO:0008006" key="4">
    <source>
        <dbReference type="Google" id="ProtNLM"/>
    </source>
</evidence>
<sequence length="378" mass="44915">MSRTSNRFITFMCSIFMIIGLLFHIIIPDRKFSELENRNLSAFPKFSLKTLFSGKFTEKFDEYIQDQFPFRDFWVGIKSDTERASLKIDNNNVYFGKDDFLLEKFKKPGENLDKNIDSINTFKNYIGDIPINFLLVPNSVKIYEDKLPKYAINYDQKILMEYVNSMIKNEINFINPMDYLLENKDQYLYFKTDHHWTMLGAYYGYKSFMESKGLEPINLEDFEIKTLTDNFYGTLFSKANNTHIAPDEIITFYHNAFEDIEITFNNKTETYDNFYFNENLDKKDKYTVFLNGNNPLLKITTNKKNNKKIMLIKDSYAHCFIPFLSAHYEEIHVVDPRYYKVNLKEYINENSINEVLFLYNVSNFTEDPALPWINMGIK</sequence>
<organism evidence="2 3">
    <name type="scientific">Oceanirhabdus seepicola</name>
    <dbReference type="NCBI Taxonomy" id="2828781"/>
    <lineage>
        <taxon>Bacteria</taxon>
        <taxon>Bacillati</taxon>
        <taxon>Bacillota</taxon>
        <taxon>Clostridia</taxon>
        <taxon>Eubacteriales</taxon>
        <taxon>Clostridiaceae</taxon>
        <taxon>Oceanirhabdus</taxon>
    </lineage>
</organism>
<gene>
    <name evidence="2" type="ORF">KDK92_08680</name>
</gene>
<accession>A0A9J6P1Q5</accession>
<keyword evidence="1" id="KW-0472">Membrane</keyword>
<feature type="transmembrane region" description="Helical" evidence="1">
    <location>
        <begin position="7"/>
        <end position="27"/>
    </location>
</feature>
<dbReference type="InterPro" id="IPR025945">
    <property type="entry name" value="DHHW"/>
</dbReference>
<dbReference type="Proteomes" id="UP001056429">
    <property type="component" value="Unassembled WGS sequence"/>
</dbReference>
<reference evidence="2" key="2">
    <citation type="submission" date="2021-04" db="EMBL/GenBank/DDBJ databases">
        <authorList>
            <person name="Dong X."/>
        </authorList>
    </citation>
    <scope>NUCLEOTIDE SEQUENCE</scope>
    <source>
        <strain evidence="2">ZWT</strain>
    </source>
</reference>
<dbReference type="EMBL" id="JAGSOJ010000002">
    <property type="protein sequence ID" value="MCM1989813.1"/>
    <property type="molecule type" value="Genomic_DNA"/>
</dbReference>
<comment type="caution">
    <text evidence="2">The sequence shown here is derived from an EMBL/GenBank/DDBJ whole genome shotgun (WGS) entry which is preliminary data.</text>
</comment>
<keyword evidence="1" id="KW-1133">Transmembrane helix</keyword>
<keyword evidence="1" id="KW-0812">Transmembrane</keyword>
<proteinExistence type="predicted"/>
<dbReference type="Pfam" id="PF14286">
    <property type="entry name" value="DHHW"/>
    <property type="match status" value="1"/>
</dbReference>
<dbReference type="RefSeq" id="WP_250858836.1">
    <property type="nucleotide sequence ID" value="NZ_JAGSOJ010000002.1"/>
</dbReference>
<reference evidence="2" key="1">
    <citation type="journal article" date="2021" name="mSystems">
        <title>Bacteria and Archaea Synergistically Convert Glycine Betaine to Biogenic Methane in the Formosa Cold Seep of the South China Sea.</title>
        <authorList>
            <person name="Li L."/>
            <person name="Zhang W."/>
            <person name="Zhang S."/>
            <person name="Song L."/>
            <person name="Sun Q."/>
            <person name="Zhang H."/>
            <person name="Xiang H."/>
            <person name="Dong X."/>
        </authorList>
    </citation>
    <scope>NUCLEOTIDE SEQUENCE</scope>
    <source>
        <strain evidence="2">ZWT</strain>
    </source>
</reference>
<evidence type="ECO:0000313" key="2">
    <source>
        <dbReference type="EMBL" id="MCM1989813.1"/>
    </source>
</evidence>
<name>A0A9J6P1Q5_9CLOT</name>
<dbReference type="AlphaFoldDB" id="A0A9J6P1Q5"/>
<evidence type="ECO:0000313" key="3">
    <source>
        <dbReference type="Proteomes" id="UP001056429"/>
    </source>
</evidence>
<keyword evidence="3" id="KW-1185">Reference proteome</keyword>
<protein>
    <recommendedName>
        <fullName evidence="4">DHHW protein</fullName>
    </recommendedName>
</protein>